<dbReference type="InterPro" id="IPR033910">
    <property type="entry name" value="GluRS_core"/>
</dbReference>
<comment type="subcellular location">
    <subcellularLocation>
        <location evidence="7">Cytoplasm</location>
    </subcellularLocation>
</comment>
<dbReference type="GO" id="GO:0005524">
    <property type="term" value="F:ATP binding"/>
    <property type="evidence" value="ECO:0007669"/>
    <property type="project" value="UniProtKB-UniRule"/>
</dbReference>
<dbReference type="CDD" id="cd00808">
    <property type="entry name" value="GluRS_core"/>
    <property type="match status" value="1"/>
</dbReference>
<dbReference type="GO" id="GO:0000049">
    <property type="term" value="F:tRNA binding"/>
    <property type="evidence" value="ECO:0007669"/>
    <property type="project" value="InterPro"/>
</dbReference>
<feature type="domain" description="Glutamyl/glutaminyl-tRNA synthetase class Ib catalytic" evidence="8">
    <location>
        <begin position="298"/>
        <end position="354"/>
    </location>
</feature>
<feature type="binding site" evidence="7">
    <location>
        <position position="257"/>
    </location>
    <ligand>
        <name>ATP</name>
        <dbReference type="ChEBI" id="CHEBI:30616"/>
    </ligand>
</feature>
<dbReference type="SUPFAM" id="SSF52374">
    <property type="entry name" value="Nucleotidylyl transferase"/>
    <property type="match status" value="1"/>
</dbReference>
<dbReference type="GO" id="GO:0004818">
    <property type="term" value="F:glutamate-tRNA ligase activity"/>
    <property type="evidence" value="ECO:0007669"/>
    <property type="project" value="UniProtKB-UniRule"/>
</dbReference>
<sequence>MENQQVRVRIAPSPTGALHLGLARTALYNWLFARKHQGTFILRIDDTDENRNQPEMLTPILDGLRWLGLNWDEGPEIGGPHQPYFQSGRREVYEQAVKRLLAQGAAYKDYALPAEIAEERARAKQEGRTFRYSRRWMAETEAECARFEAEGRKPVVRLKMPSAGKMVVDDLIRGRVEFDLSLEQDHIIVRQDGSFLYHLTSAVDDGVMGVTHIIRAEEHLSNTPRQIFILENLGYKLPKFAHLPYVAEPGSKNKLSKRKLKEYLKKPDFADLLRRGEKIARRLKLDISPDLFNPVVVYFYQTVGFIPEALVNYLALLGWSLDDRTEFFSREDLTRVFSLARVVRSPASFDPQRLMAFQVHYMMGLSVEERTERVVPFLVKAGLIAEPVSLSVRAKVSWIVKAAGDRLKLAGDILDYDYFFVPDERVEYDEKAIGRWLGTREQRSLLIKVREVLKEVDRFEPAVLKAVLTDFACREKLTGPVLSQTLRVAVTGRDYGFGIEEVLAICGKETVLNRIERVLQQG</sequence>
<dbReference type="Gene3D" id="3.40.50.620">
    <property type="entry name" value="HUPs"/>
    <property type="match status" value="1"/>
</dbReference>
<dbReference type="Pfam" id="PF19269">
    <property type="entry name" value="Anticodon_2"/>
    <property type="match status" value="1"/>
</dbReference>
<gene>
    <name evidence="7 10" type="primary">gltX</name>
    <name evidence="10" type="ORF">ENX16_03395</name>
</gene>
<dbReference type="Gene3D" id="1.10.10.350">
    <property type="match status" value="1"/>
</dbReference>
<evidence type="ECO:0000256" key="2">
    <source>
        <dbReference type="ARBA" id="ARBA00022598"/>
    </source>
</evidence>
<feature type="domain" description="Glutamyl/glutaminyl-tRNA synthetase class Ib catalytic" evidence="8">
    <location>
        <begin position="5"/>
        <end position="263"/>
    </location>
</feature>
<dbReference type="Pfam" id="PF00749">
    <property type="entry name" value="tRNA-synt_1c"/>
    <property type="match status" value="2"/>
</dbReference>
<keyword evidence="5 7" id="KW-0648">Protein biosynthesis</keyword>
<feature type="short sequence motif" description="'KMSKS' region" evidence="7">
    <location>
        <begin position="254"/>
        <end position="258"/>
    </location>
</feature>
<comment type="function">
    <text evidence="7">Catalyzes the attachment of glutamate to tRNA(Glu) in a two-step reaction: glutamate is first activated by ATP to form Glu-AMP and then transferred to the acceptor end of tRNA(Glu).</text>
</comment>
<dbReference type="PANTHER" id="PTHR43311">
    <property type="entry name" value="GLUTAMATE--TRNA LIGASE"/>
    <property type="match status" value="1"/>
</dbReference>
<dbReference type="InterPro" id="IPR020058">
    <property type="entry name" value="Glu/Gln-tRNA-synth_Ib_cat-dom"/>
</dbReference>
<evidence type="ECO:0000256" key="7">
    <source>
        <dbReference type="HAMAP-Rule" id="MF_00022"/>
    </source>
</evidence>
<comment type="caution">
    <text evidence="10">The sequence shown here is derived from an EMBL/GenBank/DDBJ whole genome shotgun (WGS) entry which is preliminary data.</text>
</comment>
<organism evidence="10">
    <name type="scientific">candidate division WOR-3 bacterium</name>
    <dbReference type="NCBI Taxonomy" id="2052148"/>
    <lineage>
        <taxon>Bacteria</taxon>
        <taxon>Bacteria division WOR-3</taxon>
    </lineage>
</organism>
<reference evidence="10" key="1">
    <citation type="journal article" date="2020" name="mSystems">
        <title>Genome- and Community-Level Interaction Insights into Carbon Utilization and Element Cycling Functions of Hydrothermarchaeota in Hydrothermal Sediment.</title>
        <authorList>
            <person name="Zhou Z."/>
            <person name="Liu Y."/>
            <person name="Xu W."/>
            <person name="Pan J."/>
            <person name="Luo Z.H."/>
            <person name="Li M."/>
        </authorList>
    </citation>
    <scope>NUCLEOTIDE SEQUENCE [LARGE SCALE GENOMIC DNA]</scope>
    <source>
        <strain evidence="10">SpSt-914</strain>
    </source>
</reference>
<evidence type="ECO:0000256" key="1">
    <source>
        <dbReference type="ARBA" id="ARBA00007894"/>
    </source>
</evidence>
<protein>
    <recommendedName>
        <fullName evidence="7">Glutamate--tRNA ligase</fullName>
        <ecNumber evidence="7">6.1.1.17</ecNumber>
    </recommendedName>
    <alternativeName>
        <fullName evidence="7">Glutamyl-tRNA synthetase</fullName>
        <shortName evidence="7">GluRS</shortName>
    </alternativeName>
</protein>
<feature type="domain" description="Aminoacyl-tRNA synthetase class I anticodon-binding" evidence="9">
    <location>
        <begin position="372"/>
        <end position="518"/>
    </location>
</feature>
<comment type="caution">
    <text evidence="7">Lacks conserved residue(s) required for the propagation of feature annotation.</text>
</comment>
<feature type="short sequence motif" description="'HIGH' region" evidence="7">
    <location>
        <begin position="12"/>
        <end position="22"/>
    </location>
</feature>
<evidence type="ECO:0000259" key="8">
    <source>
        <dbReference type="Pfam" id="PF00749"/>
    </source>
</evidence>
<proteinExistence type="inferred from homology"/>
<evidence type="ECO:0000256" key="5">
    <source>
        <dbReference type="ARBA" id="ARBA00022917"/>
    </source>
</evidence>
<dbReference type="EC" id="6.1.1.17" evidence="7"/>
<dbReference type="NCBIfam" id="TIGR00464">
    <property type="entry name" value="gltX_bact"/>
    <property type="match status" value="1"/>
</dbReference>
<dbReference type="GO" id="GO:0005829">
    <property type="term" value="C:cytosol"/>
    <property type="evidence" value="ECO:0007669"/>
    <property type="project" value="TreeGrafter"/>
</dbReference>
<dbReference type="EMBL" id="DTMZ01000075">
    <property type="protein sequence ID" value="HGD13104.1"/>
    <property type="molecule type" value="Genomic_DNA"/>
</dbReference>
<dbReference type="GO" id="GO:0008270">
    <property type="term" value="F:zinc ion binding"/>
    <property type="evidence" value="ECO:0007669"/>
    <property type="project" value="InterPro"/>
</dbReference>
<dbReference type="InterPro" id="IPR045462">
    <property type="entry name" value="aa-tRNA-synth_I_cd-bd"/>
</dbReference>
<keyword evidence="4 7" id="KW-0067">ATP-binding</keyword>
<dbReference type="InterPro" id="IPR000924">
    <property type="entry name" value="Glu/Gln-tRNA-synth"/>
</dbReference>
<keyword evidence="3 7" id="KW-0547">Nucleotide-binding</keyword>
<accession>A0A7V3PTB8</accession>
<evidence type="ECO:0000259" key="9">
    <source>
        <dbReference type="Pfam" id="PF19269"/>
    </source>
</evidence>
<dbReference type="InterPro" id="IPR049940">
    <property type="entry name" value="GluQ/Sye"/>
</dbReference>
<evidence type="ECO:0000256" key="6">
    <source>
        <dbReference type="ARBA" id="ARBA00023146"/>
    </source>
</evidence>
<dbReference type="InterPro" id="IPR008925">
    <property type="entry name" value="aa_tRNA-synth_I_cd-bd_sf"/>
</dbReference>
<dbReference type="GO" id="GO:0006424">
    <property type="term" value="P:glutamyl-tRNA aminoacylation"/>
    <property type="evidence" value="ECO:0007669"/>
    <property type="project" value="UniProtKB-UniRule"/>
</dbReference>
<keyword evidence="6 7" id="KW-0030">Aminoacyl-tRNA synthetase</keyword>
<evidence type="ECO:0000256" key="3">
    <source>
        <dbReference type="ARBA" id="ARBA00022741"/>
    </source>
</evidence>
<evidence type="ECO:0000256" key="4">
    <source>
        <dbReference type="ARBA" id="ARBA00022840"/>
    </source>
</evidence>
<evidence type="ECO:0000313" key="10">
    <source>
        <dbReference type="EMBL" id="HGD13104.1"/>
    </source>
</evidence>
<keyword evidence="7" id="KW-0963">Cytoplasm</keyword>
<comment type="catalytic activity">
    <reaction evidence="7">
        <text>tRNA(Glu) + L-glutamate + ATP = L-glutamyl-tRNA(Glu) + AMP + diphosphate</text>
        <dbReference type="Rhea" id="RHEA:23540"/>
        <dbReference type="Rhea" id="RHEA-COMP:9663"/>
        <dbReference type="Rhea" id="RHEA-COMP:9680"/>
        <dbReference type="ChEBI" id="CHEBI:29985"/>
        <dbReference type="ChEBI" id="CHEBI:30616"/>
        <dbReference type="ChEBI" id="CHEBI:33019"/>
        <dbReference type="ChEBI" id="CHEBI:78442"/>
        <dbReference type="ChEBI" id="CHEBI:78520"/>
        <dbReference type="ChEBI" id="CHEBI:456215"/>
        <dbReference type="EC" id="6.1.1.17"/>
    </reaction>
</comment>
<dbReference type="InterPro" id="IPR004527">
    <property type="entry name" value="Glu-tRNA-ligase_bac/mito"/>
</dbReference>
<comment type="subunit">
    <text evidence="7">Monomer.</text>
</comment>
<keyword evidence="2 7" id="KW-0436">Ligase</keyword>
<dbReference type="InterPro" id="IPR020751">
    <property type="entry name" value="aa-tRNA-synth_I_codon-bd_sub2"/>
</dbReference>
<dbReference type="PRINTS" id="PR00987">
    <property type="entry name" value="TRNASYNTHGLU"/>
</dbReference>
<dbReference type="PANTHER" id="PTHR43311:SF2">
    <property type="entry name" value="GLUTAMATE--TRNA LIGASE, MITOCHONDRIAL-RELATED"/>
    <property type="match status" value="1"/>
</dbReference>
<dbReference type="InterPro" id="IPR014729">
    <property type="entry name" value="Rossmann-like_a/b/a_fold"/>
</dbReference>
<comment type="similarity">
    <text evidence="1 7">Belongs to the class-I aminoacyl-tRNA synthetase family. Glutamate--tRNA ligase type 1 subfamily.</text>
</comment>
<dbReference type="AlphaFoldDB" id="A0A7V3PTB8"/>
<dbReference type="HAMAP" id="MF_00022">
    <property type="entry name" value="Glu_tRNA_synth_type1"/>
    <property type="match status" value="1"/>
</dbReference>
<dbReference type="SUPFAM" id="SSF48163">
    <property type="entry name" value="An anticodon-binding domain of class I aminoacyl-tRNA synthetases"/>
    <property type="match status" value="1"/>
</dbReference>
<name>A0A7V3PTB8_UNCW3</name>